<proteinExistence type="predicted"/>
<accession>A0ABR2VIA3</accession>
<keyword evidence="1" id="KW-0472">Membrane</keyword>
<dbReference type="EMBL" id="JARVKF010000001">
    <property type="protein sequence ID" value="KAK9426655.1"/>
    <property type="molecule type" value="Genomic_DNA"/>
</dbReference>
<dbReference type="Proteomes" id="UP001408356">
    <property type="component" value="Unassembled WGS sequence"/>
</dbReference>
<keyword evidence="1" id="KW-1133">Transmembrane helix</keyword>
<evidence type="ECO:0000313" key="2">
    <source>
        <dbReference type="EMBL" id="KAK9426655.1"/>
    </source>
</evidence>
<gene>
    <name evidence="2" type="ORF">SUNI508_00182</name>
</gene>
<feature type="transmembrane region" description="Helical" evidence="1">
    <location>
        <begin position="644"/>
        <end position="668"/>
    </location>
</feature>
<organism evidence="2 3">
    <name type="scientific">Seiridium unicorne</name>
    <dbReference type="NCBI Taxonomy" id="138068"/>
    <lineage>
        <taxon>Eukaryota</taxon>
        <taxon>Fungi</taxon>
        <taxon>Dikarya</taxon>
        <taxon>Ascomycota</taxon>
        <taxon>Pezizomycotina</taxon>
        <taxon>Sordariomycetes</taxon>
        <taxon>Xylariomycetidae</taxon>
        <taxon>Amphisphaeriales</taxon>
        <taxon>Sporocadaceae</taxon>
        <taxon>Seiridium</taxon>
    </lineage>
</organism>
<reference evidence="2 3" key="1">
    <citation type="journal article" date="2024" name="J. Plant Pathol.">
        <title>Sequence and assembly of the genome of Seiridium unicorne, isolate CBS 538.82, causal agent of cypress canker disease.</title>
        <authorList>
            <person name="Scali E."/>
            <person name="Rocca G.D."/>
            <person name="Danti R."/>
            <person name="Garbelotto M."/>
            <person name="Barberini S."/>
            <person name="Baroncelli R."/>
            <person name="Emiliani G."/>
        </authorList>
    </citation>
    <scope>NUCLEOTIDE SEQUENCE [LARGE SCALE GENOMIC DNA]</scope>
    <source>
        <strain evidence="2 3">BM-138-508</strain>
    </source>
</reference>
<evidence type="ECO:0000313" key="3">
    <source>
        <dbReference type="Proteomes" id="UP001408356"/>
    </source>
</evidence>
<comment type="caution">
    <text evidence="2">The sequence shown here is derived from an EMBL/GenBank/DDBJ whole genome shotgun (WGS) entry which is preliminary data.</text>
</comment>
<evidence type="ECO:0000256" key="1">
    <source>
        <dbReference type="SAM" id="Phobius"/>
    </source>
</evidence>
<keyword evidence="1" id="KW-0812">Transmembrane</keyword>
<name>A0ABR2VIA3_9PEZI</name>
<sequence>MDYRRFAFATVAAWSTLYNMYSSAIHKPRVLLRAIGLSLAARTKDDESPKILIHRSPWVVLSHSAIHLLPSSISIMIIAINGKQLFIGGELQGAQQADSLKLGFLQFAAKLQELLIIASLSTIIFHVIRSQLIAGDGVPLGLLGSGWSFSQVRILDWPVGGGVFWLNGSDAQLWPTELDNNYMPDYDHRCSSADNILYDSKCPSSGFLPLYQHFSTFWNFPDMNGIEFDVEEFGMRKTLYSICSSDSTAETWTYTTHAATSMLLDAMRSLYYMALIYLKERRPLRSPYPKYLDVAQKMRFAVQTHVPAVRTACLANRTFTLNKATFDKPIMMSFPIEDNQGFFAKVGRNETDSLSYYKSAEIDTKDNLQQYLLDRSIIGYHNGSLTITDNMPYILAVPVELPAEDFTGMGLVVLNQLYSTTTWNVSTCTIDSRWADGSSVIESTNTENMLHHEFDFDRVRNRVSTELNISLIHHDPVPPNNAYPRIIRIGRSWYELLAPVLSDAEIYGTYTKNFGVHRSTLERLLETIVFPQKGSLAPTDLPAIPAGFYTNQKVRVLEHLISSAFADGLSRCGARSQGEASKLLSAWKFNDWTISGEEMALKFLHMKGPTEIFSRPAGLSDANSTCLKMSATFTGYVMALQDGFDYFCAILLSLHAALALAYTIWVFFFHREIIEAWDTIPELLALAQNSRPPNDGSLSNTCAGIRNLRTMGRLAVVETSSGLRSRDTTEQLVLRFRQASPVRDSRYAVEPMVKYGAADTE</sequence>
<protein>
    <submittedName>
        <fullName evidence="2">Uncharacterized protein</fullName>
    </submittedName>
</protein>
<keyword evidence="3" id="KW-1185">Reference proteome</keyword>